<dbReference type="GO" id="GO:0008982">
    <property type="term" value="F:protein-N(PI)-phosphohistidine-sugar phosphotransferase activity"/>
    <property type="evidence" value="ECO:0007669"/>
    <property type="project" value="InterPro"/>
</dbReference>
<evidence type="ECO:0000256" key="7">
    <source>
        <dbReference type="ARBA" id="ARBA00022692"/>
    </source>
</evidence>
<feature type="transmembrane region" description="Helical" evidence="12">
    <location>
        <begin position="93"/>
        <end position="111"/>
    </location>
</feature>
<dbReference type="GO" id="GO:0090563">
    <property type="term" value="F:protein-phosphocysteine-sugar phosphotransferase activity"/>
    <property type="evidence" value="ECO:0007669"/>
    <property type="project" value="TreeGrafter"/>
</dbReference>
<dbReference type="InterPro" id="IPR018113">
    <property type="entry name" value="PTrfase_EIIB_Cys"/>
</dbReference>
<dbReference type="PANTHER" id="PTHR30009">
    <property type="entry name" value="CYTOCHROME C-TYPE SYNTHESIS PROTEIN AND PTS TRANSMEMBRANE COMPONENT"/>
    <property type="match status" value="1"/>
</dbReference>
<protein>
    <submittedName>
        <fullName evidence="15">PTS glucose transporter subunit IIA</fullName>
    </submittedName>
</protein>
<reference evidence="16" key="1">
    <citation type="submission" date="2013-12" db="EMBL/GenBank/DDBJ databases">
        <title>Genome sequences of Streptococcus thermophilus strains MTH17CL396 and M17PTZA496 isolated from Fontina cheese in Valle d'Aosta region (Italy).</title>
        <authorList>
            <person name="Treu L."/>
            <person name="Giacomini A."/>
            <person name="Corich V."/>
            <person name="Vendramin V."/>
            <person name="Bovo B."/>
        </authorList>
    </citation>
    <scope>NUCLEOTIDE SEQUENCE [LARGE SCALE GENOMIC DNA]</scope>
    <source>
        <strain evidence="16">M17PTZA496</strain>
    </source>
</reference>
<evidence type="ECO:0000256" key="1">
    <source>
        <dbReference type="ARBA" id="ARBA00004651"/>
    </source>
</evidence>
<dbReference type="InterPro" id="IPR036878">
    <property type="entry name" value="Glu_permease_IIB"/>
</dbReference>
<accession>A0A0E2Q583</accession>
<keyword evidence="4 15" id="KW-0762">Sugar transport</keyword>
<dbReference type="GO" id="GO:0009401">
    <property type="term" value="P:phosphoenolpyruvate-dependent sugar phosphotransferase system"/>
    <property type="evidence" value="ECO:0007669"/>
    <property type="project" value="UniProtKB-KW"/>
</dbReference>
<dbReference type="GO" id="GO:0005886">
    <property type="term" value="C:plasma membrane"/>
    <property type="evidence" value="ECO:0007669"/>
    <property type="project" value="UniProtKB-SubCell"/>
</dbReference>
<dbReference type="Pfam" id="PF02378">
    <property type="entry name" value="PTS_EIIC"/>
    <property type="match status" value="1"/>
</dbReference>
<feature type="transmembrane region" description="Helical" evidence="12">
    <location>
        <begin position="172"/>
        <end position="194"/>
    </location>
</feature>
<comment type="caution">
    <text evidence="15">The sequence shown here is derived from an EMBL/GenBank/DDBJ whole genome shotgun (WGS) entry which is preliminary data.</text>
</comment>
<name>A0A0E2Q583_STRTR</name>
<dbReference type="PROSITE" id="PS51103">
    <property type="entry name" value="PTS_EIIC_TYPE_1"/>
    <property type="match status" value="1"/>
</dbReference>
<dbReference type="Gene3D" id="3.30.1360.60">
    <property type="entry name" value="Glucose permease domain IIB"/>
    <property type="match status" value="1"/>
</dbReference>
<organism evidence="15 16">
    <name type="scientific">Streptococcus thermophilus M17PTZA496</name>
    <dbReference type="NCBI Taxonomy" id="1433289"/>
    <lineage>
        <taxon>Bacteria</taxon>
        <taxon>Bacillati</taxon>
        <taxon>Bacillota</taxon>
        <taxon>Bacilli</taxon>
        <taxon>Lactobacillales</taxon>
        <taxon>Streptococcaceae</taxon>
        <taxon>Streptococcus</taxon>
    </lineage>
</organism>
<dbReference type="InterPro" id="IPR013013">
    <property type="entry name" value="PTS_EIIC_1"/>
</dbReference>
<dbReference type="Pfam" id="PF00367">
    <property type="entry name" value="PTS_EIIB"/>
    <property type="match status" value="1"/>
</dbReference>
<dbReference type="AlphaFoldDB" id="A0A0E2Q583"/>
<dbReference type="SUPFAM" id="SSF55604">
    <property type="entry name" value="Glucose permease domain IIB"/>
    <property type="match status" value="1"/>
</dbReference>
<dbReference type="InterPro" id="IPR001996">
    <property type="entry name" value="PTS_IIB_1"/>
</dbReference>
<evidence type="ECO:0000259" key="14">
    <source>
        <dbReference type="PROSITE" id="PS51103"/>
    </source>
</evidence>
<dbReference type="EMBL" id="AZJT01000011">
    <property type="protein sequence ID" value="ETW91713.1"/>
    <property type="molecule type" value="Genomic_DNA"/>
</dbReference>
<keyword evidence="5" id="KW-0808">Transferase</keyword>
<keyword evidence="9 12" id="KW-1133">Transmembrane helix</keyword>
<dbReference type="PROSITE" id="PS01035">
    <property type="entry name" value="PTS_EIIB_TYPE_1_CYS"/>
    <property type="match status" value="1"/>
</dbReference>
<evidence type="ECO:0000256" key="11">
    <source>
        <dbReference type="PROSITE-ProRule" id="PRU00421"/>
    </source>
</evidence>
<sequence>MLTIPINYTQLGGTYEVLTGAAKGTKVLGQEPLWLAWVTDLANLKGAHPYQYRHLLEAYTPARFKVGQMIGSFGILMGMVVAIYRNVDDDKKHQYKGMLTATVLATFLTGVTEPIEYMFMFVATPLYIIYAFVQGAAFAMADIVHLRVHSFGSIEFLTRTPFAINAGLAMDIINFIWVTVLFGVIMFFIANFMIKKFDYATPGRNGNYEQNDDSSESAGSAGAGTSSASSQVINIINLLGGRANIVDVDACMTRLRVTVKNAEKVGTEEQWKAEGA</sequence>
<evidence type="ECO:0000256" key="2">
    <source>
        <dbReference type="ARBA" id="ARBA00022448"/>
    </source>
</evidence>
<evidence type="ECO:0000256" key="6">
    <source>
        <dbReference type="ARBA" id="ARBA00022683"/>
    </source>
</evidence>
<dbReference type="PROSITE" id="PS51098">
    <property type="entry name" value="PTS_EIIB_TYPE_1"/>
    <property type="match status" value="1"/>
</dbReference>
<evidence type="ECO:0000256" key="4">
    <source>
        <dbReference type="ARBA" id="ARBA00022597"/>
    </source>
</evidence>
<keyword evidence="3" id="KW-1003">Cell membrane</keyword>
<keyword evidence="8" id="KW-0418">Kinase</keyword>
<keyword evidence="7 12" id="KW-0812">Transmembrane</keyword>
<dbReference type="GO" id="GO:0016301">
    <property type="term" value="F:kinase activity"/>
    <property type="evidence" value="ECO:0007669"/>
    <property type="project" value="UniProtKB-KW"/>
</dbReference>
<keyword evidence="2" id="KW-0813">Transport</keyword>
<proteinExistence type="predicted"/>
<evidence type="ECO:0000313" key="15">
    <source>
        <dbReference type="EMBL" id="ETW91713.1"/>
    </source>
</evidence>
<feature type="active site" description="Phosphocysteine intermediate; for EIIB activity" evidence="11">
    <location>
        <position position="251"/>
    </location>
</feature>
<evidence type="ECO:0000256" key="3">
    <source>
        <dbReference type="ARBA" id="ARBA00022475"/>
    </source>
</evidence>
<keyword evidence="10 12" id="KW-0472">Membrane</keyword>
<evidence type="ECO:0000313" key="16">
    <source>
        <dbReference type="Proteomes" id="UP000024559"/>
    </source>
</evidence>
<dbReference type="PANTHER" id="PTHR30009:SF8">
    <property type="entry name" value="PTS SYSTEM, IIBC COMPONENT"/>
    <property type="match status" value="1"/>
</dbReference>
<evidence type="ECO:0000256" key="5">
    <source>
        <dbReference type="ARBA" id="ARBA00022679"/>
    </source>
</evidence>
<evidence type="ECO:0000259" key="13">
    <source>
        <dbReference type="PROSITE" id="PS51098"/>
    </source>
</evidence>
<dbReference type="InterPro" id="IPR003352">
    <property type="entry name" value="PTS_EIIC"/>
</dbReference>
<evidence type="ECO:0000256" key="8">
    <source>
        <dbReference type="ARBA" id="ARBA00022777"/>
    </source>
</evidence>
<comment type="subcellular location">
    <subcellularLocation>
        <location evidence="1">Cell membrane</location>
        <topology evidence="1">Multi-pass membrane protein</topology>
    </subcellularLocation>
</comment>
<dbReference type="PATRIC" id="fig|1433289.7.peg.239"/>
<dbReference type="HOGENOM" id="CLU_012312_8_1_9"/>
<gene>
    <name evidence="15" type="ORF">X841_01325</name>
</gene>
<feature type="transmembrane region" description="Helical" evidence="12">
    <location>
        <begin position="118"/>
        <end position="141"/>
    </location>
</feature>
<feature type="transmembrane region" description="Helical" evidence="12">
    <location>
        <begin position="69"/>
        <end position="87"/>
    </location>
</feature>
<evidence type="ECO:0000256" key="9">
    <source>
        <dbReference type="ARBA" id="ARBA00022989"/>
    </source>
</evidence>
<evidence type="ECO:0000256" key="12">
    <source>
        <dbReference type="SAM" id="Phobius"/>
    </source>
</evidence>
<evidence type="ECO:0000256" key="10">
    <source>
        <dbReference type="ARBA" id="ARBA00023136"/>
    </source>
</evidence>
<feature type="domain" description="PTS EIIC type-1" evidence="14">
    <location>
        <begin position="1"/>
        <end position="206"/>
    </location>
</feature>
<feature type="domain" description="PTS EIIB type-1" evidence="13">
    <location>
        <begin position="229"/>
        <end position="276"/>
    </location>
</feature>
<dbReference type="InterPro" id="IPR050429">
    <property type="entry name" value="PTS_Glucose_EIICBA"/>
</dbReference>
<dbReference type="Proteomes" id="UP000024559">
    <property type="component" value="Chromosome"/>
</dbReference>
<keyword evidence="6" id="KW-0598">Phosphotransferase system</keyword>